<dbReference type="PROSITE" id="PS00221">
    <property type="entry name" value="MIP"/>
    <property type="match status" value="1"/>
</dbReference>
<gene>
    <name evidence="8" type="ORF">NSPZN2_150056</name>
</gene>
<evidence type="ECO:0000256" key="4">
    <source>
        <dbReference type="ARBA" id="ARBA00022989"/>
    </source>
</evidence>
<comment type="similarity">
    <text evidence="6">Belongs to the MIP/aquaporin (TC 1.A.8) family.</text>
</comment>
<organism evidence="8 9">
    <name type="scientific">Nitrospira defluvii</name>
    <dbReference type="NCBI Taxonomy" id="330214"/>
    <lineage>
        <taxon>Bacteria</taxon>
        <taxon>Pseudomonadati</taxon>
        <taxon>Nitrospirota</taxon>
        <taxon>Nitrospiria</taxon>
        <taxon>Nitrospirales</taxon>
        <taxon>Nitrospiraceae</taxon>
        <taxon>Nitrospira</taxon>
    </lineage>
</organism>
<name>A0ABM8RAS1_9BACT</name>
<evidence type="ECO:0000256" key="6">
    <source>
        <dbReference type="RuleBase" id="RU000477"/>
    </source>
</evidence>
<proteinExistence type="inferred from homology"/>
<dbReference type="Pfam" id="PF00230">
    <property type="entry name" value="MIP"/>
    <property type="match status" value="1"/>
</dbReference>
<keyword evidence="4 7" id="KW-1133">Transmembrane helix</keyword>
<dbReference type="InterPro" id="IPR023271">
    <property type="entry name" value="Aquaporin-like"/>
</dbReference>
<comment type="subcellular location">
    <subcellularLocation>
        <location evidence="1">Membrane</location>
        <topology evidence="1">Multi-pass membrane protein</topology>
    </subcellularLocation>
</comment>
<keyword evidence="5 7" id="KW-0472">Membrane</keyword>
<evidence type="ECO:0000313" key="8">
    <source>
        <dbReference type="EMBL" id="CAE6742663.1"/>
    </source>
</evidence>
<dbReference type="PANTHER" id="PTHR45724:SF13">
    <property type="entry name" value="AQUAPORIN NIP1-1-RELATED"/>
    <property type="match status" value="1"/>
</dbReference>
<dbReference type="RefSeq" id="WP_213042074.1">
    <property type="nucleotide sequence ID" value="NZ_CAJNBJ010000007.1"/>
</dbReference>
<dbReference type="PANTHER" id="PTHR45724">
    <property type="entry name" value="AQUAPORIN NIP2-1"/>
    <property type="match status" value="1"/>
</dbReference>
<dbReference type="Gene3D" id="1.20.1080.10">
    <property type="entry name" value="Glycerol uptake facilitator protein"/>
    <property type="match status" value="1"/>
</dbReference>
<dbReference type="SUPFAM" id="SSF81338">
    <property type="entry name" value="Aquaporin-like"/>
    <property type="match status" value="1"/>
</dbReference>
<keyword evidence="9" id="KW-1185">Reference proteome</keyword>
<dbReference type="InterPro" id="IPR022357">
    <property type="entry name" value="MIP_CS"/>
</dbReference>
<sequence length="263" mass="28197">MQAVPNVVREHWPEYLMEAAGLGLFMISAAVVTTLLEYPHSPLHGLFADQATRRLMIGLAMGVTAIGLIYSPWGKRSGAHLNPAVTLTFYRLGKIGGIDACSYVMAQFSGGVLGLWLVSRAIGKAVEHPAVNYVVTTPGPAGFGTAFVAEALISFGLMLVLLMVSNTKSLNAWTGCVAGALVAAYIAIEAPLSGMSMNPARSFASALPAHLWTAFWIYLTAPLIGMLLAAEVYVRVHGAHRVLCAKLHHRNNTRCIFRCGYRA</sequence>
<accession>A0ABM8RAS1</accession>
<feature type="transmembrane region" description="Helical" evidence="7">
    <location>
        <begin position="15"/>
        <end position="35"/>
    </location>
</feature>
<evidence type="ECO:0000256" key="3">
    <source>
        <dbReference type="ARBA" id="ARBA00022692"/>
    </source>
</evidence>
<feature type="transmembrane region" description="Helical" evidence="7">
    <location>
        <begin position="55"/>
        <end position="73"/>
    </location>
</feature>
<protein>
    <submittedName>
        <fullName evidence="8">Major intrinsic protein</fullName>
    </submittedName>
</protein>
<keyword evidence="2 6" id="KW-0813">Transport</keyword>
<dbReference type="EMBL" id="CAJNBJ010000007">
    <property type="protein sequence ID" value="CAE6742663.1"/>
    <property type="molecule type" value="Genomic_DNA"/>
</dbReference>
<reference evidence="8 9" key="1">
    <citation type="submission" date="2021-02" db="EMBL/GenBank/DDBJ databases">
        <authorList>
            <person name="Han P."/>
        </authorList>
    </citation>
    <scope>NUCLEOTIDE SEQUENCE [LARGE SCALE GENOMIC DNA]</scope>
    <source>
        <strain evidence="8">Candidatus Nitrospira sp. ZN2</strain>
    </source>
</reference>
<feature type="transmembrane region" description="Helical" evidence="7">
    <location>
        <begin position="215"/>
        <end position="234"/>
    </location>
</feature>
<feature type="transmembrane region" description="Helical" evidence="7">
    <location>
        <begin position="170"/>
        <end position="188"/>
    </location>
</feature>
<evidence type="ECO:0000313" key="9">
    <source>
        <dbReference type="Proteomes" id="UP000675880"/>
    </source>
</evidence>
<evidence type="ECO:0000256" key="5">
    <source>
        <dbReference type="ARBA" id="ARBA00023136"/>
    </source>
</evidence>
<dbReference type="InterPro" id="IPR034294">
    <property type="entry name" value="Aquaporin_transptr"/>
</dbReference>
<comment type="caution">
    <text evidence="8">The sequence shown here is derived from an EMBL/GenBank/DDBJ whole genome shotgun (WGS) entry which is preliminary data.</text>
</comment>
<evidence type="ECO:0000256" key="1">
    <source>
        <dbReference type="ARBA" id="ARBA00004141"/>
    </source>
</evidence>
<feature type="transmembrane region" description="Helical" evidence="7">
    <location>
        <begin position="141"/>
        <end position="163"/>
    </location>
</feature>
<dbReference type="PRINTS" id="PR00783">
    <property type="entry name" value="MINTRINSICP"/>
</dbReference>
<dbReference type="Proteomes" id="UP000675880">
    <property type="component" value="Unassembled WGS sequence"/>
</dbReference>
<dbReference type="InterPro" id="IPR000425">
    <property type="entry name" value="MIP"/>
</dbReference>
<evidence type="ECO:0000256" key="7">
    <source>
        <dbReference type="SAM" id="Phobius"/>
    </source>
</evidence>
<keyword evidence="3 6" id="KW-0812">Transmembrane</keyword>
<evidence type="ECO:0000256" key="2">
    <source>
        <dbReference type="ARBA" id="ARBA00022448"/>
    </source>
</evidence>